<dbReference type="GO" id="GO:0016491">
    <property type="term" value="F:oxidoreductase activity"/>
    <property type="evidence" value="ECO:0007669"/>
    <property type="project" value="InterPro"/>
</dbReference>
<evidence type="ECO:0000259" key="2">
    <source>
        <dbReference type="Pfam" id="PF00881"/>
    </source>
</evidence>
<dbReference type="NCBIfam" id="TIGR03605">
    <property type="entry name" value="antibiot_sagB"/>
    <property type="match status" value="1"/>
</dbReference>
<name>A0A837III4_9BACT</name>
<dbReference type="InterPro" id="IPR000415">
    <property type="entry name" value="Nitroreductase-like"/>
</dbReference>
<keyword evidence="1" id="KW-0812">Transmembrane</keyword>
<protein>
    <submittedName>
        <fullName evidence="3">Nitroreductase</fullName>
    </submittedName>
</protein>
<gene>
    <name evidence="3" type="ORF">UX01_C0006G0052</name>
</gene>
<keyword evidence="1" id="KW-0472">Membrane</keyword>
<feature type="transmembrane region" description="Helical" evidence="1">
    <location>
        <begin position="12"/>
        <end position="32"/>
    </location>
</feature>
<dbReference type="CDD" id="cd02142">
    <property type="entry name" value="McbC_SagB-like_oxidoreductase"/>
    <property type="match status" value="1"/>
</dbReference>
<dbReference type="EMBL" id="LCKO01000006">
    <property type="protein sequence ID" value="KKU00258.1"/>
    <property type="molecule type" value="Genomic_DNA"/>
</dbReference>
<organism evidence="3 4">
    <name type="scientific">Candidatus Collierbacteria bacterium GW2011_GWB2_45_17</name>
    <dbReference type="NCBI Taxonomy" id="1618388"/>
    <lineage>
        <taxon>Bacteria</taxon>
        <taxon>Candidatus Collieribacteriota</taxon>
    </lineage>
</organism>
<dbReference type="Gene3D" id="3.40.109.10">
    <property type="entry name" value="NADH Oxidase"/>
    <property type="match status" value="1"/>
</dbReference>
<dbReference type="InterPro" id="IPR029479">
    <property type="entry name" value="Nitroreductase"/>
</dbReference>
<evidence type="ECO:0000313" key="4">
    <source>
        <dbReference type="Proteomes" id="UP000034078"/>
    </source>
</evidence>
<evidence type="ECO:0000313" key="3">
    <source>
        <dbReference type="EMBL" id="KKU00258.1"/>
    </source>
</evidence>
<accession>A0A837III4</accession>
<dbReference type="AlphaFoldDB" id="A0A837III4"/>
<dbReference type="PANTHER" id="PTHR43745">
    <property type="entry name" value="NITROREDUCTASE MJ1384-RELATED"/>
    <property type="match status" value="1"/>
</dbReference>
<proteinExistence type="predicted"/>
<reference evidence="3 4" key="1">
    <citation type="journal article" date="2015" name="Nature">
        <title>rRNA introns, odd ribosomes, and small enigmatic genomes across a large radiation of phyla.</title>
        <authorList>
            <person name="Brown C.T."/>
            <person name="Hug L.A."/>
            <person name="Thomas B.C."/>
            <person name="Sharon I."/>
            <person name="Castelle C.J."/>
            <person name="Singh A."/>
            <person name="Wilkins M.J."/>
            <person name="Williams K.H."/>
            <person name="Banfield J.F."/>
        </authorList>
    </citation>
    <scope>NUCLEOTIDE SEQUENCE [LARGE SCALE GENOMIC DNA]</scope>
</reference>
<keyword evidence="1" id="KW-1133">Transmembrane helix</keyword>
<dbReference type="InterPro" id="IPR052544">
    <property type="entry name" value="Bacteriocin_Proc_Enz"/>
</dbReference>
<dbReference type="InterPro" id="IPR020051">
    <property type="entry name" value="SagB-type_dehydrogenase"/>
</dbReference>
<evidence type="ECO:0000256" key="1">
    <source>
        <dbReference type="SAM" id="Phobius"/>
    </source>
</evidence>
<feature type="domain" description="Nitroreductase" evidence="2">
    <location>
        <begin position="73"/>
        <end position="252"/>
    </location>
</feature>
<dbReference type="Proteomes" id="UP000034078">
    <property type="component" value="Unassembled WGS sequence"/>
</dbReference>
<comment type="caution">
    <text evidence="3">The sequence shown here is derived from an EMBL/GenBank/DDBJ whole genome shotgun (WGS) entry which is preliminary data.</text>
</comment>
<sequence length="256" mass="27889">MKKTAPSPLKHWLTPALTALVVFFILLGTIVIKKTSPTTGSPESTASATILPAENISLPSPEFRSSNSVEATLKNRRTRRDFQDKELSLKQVSQMLWSAQGVTVDWGGRTAPSAKSTYPLSIFLVASKVTGLEAGEYQYLPGDRTPVHQLKPIQSVELQQALYEALNESSFKKAPAVLVITGNMGKMAEAYGGIGHDKEVYLEAGHVAQSLYLQAESLRLGMVVISSFDELKIKDLVTIPSSDTIIYLIPFGIPKL</sequence>
<dbReference type="Pfam" id="PF00881">
    <property type="entry name" value="Nitroreductase"/>
    <property type="match status" value="1"/>
</dbReference>
<dbReference type="SUPFAM" id="SSF55469">
    <property type="entry name" value="FMN-dependent nitroreductase-like"/>
    <property type="match status" value="1"/>
</dbReference>
<dbReference type="PANTHER" id="PTHR43745:SF2">
    <property type="entry name" value="NITROREDUCTASE MJ1384-RELATED"/>
    <property type="match status" value="1"/>
</dbReference>